<name>A0A7W7Y2A5_9BACT</name>
<reference evidence="1 2" key="1">
    <citation type="submission" date="2020-08" db="EMBL/GenBank/DDBJ databases">
        <title>Genomic Encyclopedia of Type Strains, Phase IV (KMG-IV): sequencing the most valuable type-strain genomes for metagenomic binning, comparative biology and taxonomic classification.</title>
        <authorList>
            <person name="Goeker M."/>
        </authorList>
    </citation>
    <scope>NUCLEOTIDE SEQUENCE [LARGE SCALE GENOMIC DNA]</scope>
    <source>
        <strain evidence="1 2">DSM 22071</strain>
    </source>
</reference>
<protein>
    <submittedName>
        <fullName evidence="1">Uncharacterized protein</fullName>
    </submittedName>
</protein>
<proteinExistence type="predicted"/>
<comment type="caution">
    <text evidence="1">The sequence shown here is derived from an EMBL/GenBank/DDBJ whole genome shotgun (WGS) entry which is preliminary data.</text>
</comment>
<keyword evidence="2" id="KW-1185">Reference proteome</keyword>
<dbReference type="EMBL" id="JACHID010000001">
    <property type="protein sequence ID" value="MBB5020704.1"/>
    <property type="molecule type" value="Genomic_DNA"/>
</dbReference>
<accession>A0A7W7Y2A5</accession>
<dbReference type="RefSeq" id="WP_183728010.1">
    <property type="nucleotide sequence ID" value="NZ_JACHID010000001.1"/>
</dbReference>
<dbReference type="Proteomes" id="UP000528322">
    <property type="component" value="Unassembled WGS sequence"/>
</dbReference>
<evidence type="ECO:0000313" key="1">
    <source>
        <dbReference type="EMBL" id="MBB5020704.1"/>
    </source>
</evidence>
<sequence>MGKTLKYDDGRYAKILFESGDKIQISVVKTGVQIHTLRLFALVPDKLLGHWGGDDFMHFVELFAPGQPKHLIFQEAVNTLKTFGSPKEVAEYIEQNQIPVSEEDAGTT</sequence>
<evidence type="ECO:0000313" key="2">
    <source>
        <dbReference type="Proteomes" id="UP000528322"/>
    </source>
</evidence>
<gene>
    <name evidence="1" type="ORF">HNR37_000007</name>
</gene>
<dbReference type="AlphaFoldDB" id="A0A7W7Y2A5"/>
<organism evidence="1 2">
    <name type="scientific">Desulfurispira natronophila</name>
    <dbReference type="NCBI Taxonomy" id="682562"/>
    <lineage>
        <taxon>Bacteria</taxon>
        <taxon>Pseudomonadati</taxon>
        <taxon>Chrysiogenota</taxon>
        <taxon>Chrysiogenia</taxon>
        <taxon>Chrysiogenales</taxon>
        <taxon>Chrysiogenaceae</taxon>
        <taxon>Desulfurispira</taxon>
    </lineage>
</organism>